<comment type="caution">
    <text evidence="1">The sequence shown here is derived from an EMBL/GenBank/DDBJ whole genome shotgun (WGS) entry which is preliminary data.</text>
</comment>
<gene>
    <name evidence="1" type="ORF">HCK00_11615</name>
</gene>
<dbReference type="EMBL" id="JAATEN010000007">
    <property type="protein sequence ID" value="NJQ01162.1"/>
    <property type="molecule type" value="Genomic_DNA"/>
</dbReference>
<dbReference type="RefSeq" id="WP_168101772.1">
    <property type="nucleotide sequence ID" value="NZ_JAATEN010000007.1"/>
</dbReference>
<reference evidence="1 2" key="1">
    <citation type="submission" date="2020-03" db="EMBL/GenBank/DDBJ databases">
        <title>WGS of actinomycetes isolated from Thailand.</title>
        <authorList>
            <person name="Thawai C."/>
        </authorList>
    </citation>
    <scope>NUCLEOTIDE SEQUENCE [LARGE SCALE GENOMIC DNA]</scope>
    <source>
        <strain evidence="1 2">PLAI 1-29</strain>
    </source>
</reference>
<accession>A0ABX1BZP4</accession>
<dbReference type="InterPro" id="IPR027417">
    <property type="entry name" value="P-loop_NTPase"/>
</dbReference>
<sequence>MTQSDLRALFRSNNRDLTAEEVFADREDEWDAIVRSMVEHAEAVCDPGFDVEDFEAPRRNTLVFYGVGGIGKSALSRHSAAKLAGADDGPTQWRSLPELPLRLLPVRIDLSRQAGVDFEDLMLAIRLTAAQLGRPMPAFDLALRRWWEKNHPGQSLNDHLRGSRFLSRFAESGSLSAQMQSALSDVAQAVMLPGTIGSLVGQGLRGVVAALREHRREVRALAGCARLADLLEAEPDLETLSYYAHLLAWDLAQLPAGKAAMPVILLDTFEDVGDRTHRELEKLIQRVVWLMPNALFVVTGRNRLQWDDAGLEGQLDWAGPRAWPLLAPGASEDPRQHRVGYLSAQDCESYLCRRLRREDRPLMAERTRQLVIAHSHGLPLYLDLAVMRFLDLYQQHGRQPDAEEFNYDFPALVARTFRDLTGEERQILRAVTLLDAFSVELATAAAGYERDAPALQLIDRPFIDTDPGAPWPYHLHDLLREAIRGADETSEDRWSDADWRRAAQRAFNAIGLEHERSRRAHDRRLLIACLRQGLRLARDFQLELGWLVEAAFSYVEDSVWEPLNTDPGRLDSPAAVLTATLHAITSRQRTHRGHVTDLLEEILGTGLLPSHAEKLALYHLAEAQRDLGHLPESMDGMRRVAGAGGRLAPRAARGLIHLSRRLGEFPQVLQAADGLGPDGRKQRVLGDLWWTQGDIANACTSYARAREEATGEGHHGEAALSQACLAFAAAFQDRERAQGQIDRAHTMLQRADIRWAAIQVDIAQLLRDAGSDPALPERAERVIEEARASGLTSSVAYARLAVCFHGAVLDDPVVIDAACEALSACVRGAEFAYLQEIAHFMTGTQPPAQLPRAQWIDGPDRTARRWTSLVSDRRRQIAVTQP</sequence>
<organism evidence="1 2">
    <name type="scientific">Streptomyces zingiberis</name>
    <dbReference type="NCBI Taxonomy" id="2053010"/>
    <lineage>
        <taxon>Bacteria</taxon>
        <taxon>Bacillati</taxon>
        <taxon>Actinomycetota</taxon>
        <taxon>Actinomycetes</taxon>
        <taxon>Kitasatosporales</taxon>
        <taxon>Streptomycetaceae</taxon>
        <taxon>Streptomyces</taxon>
    </lineage>
</organism>
<proteinExistence type="predicted"/>
<name>A0ABX1BZP4_9ACTN</name>
<protein>
    <submittedName>
        <fullName evidence="1">ATP/GTP-binding protein</fullName>
    </submittedName>
</protein>
<dbReference type="Proteomes" id="UP000695264">
    <property type="component" value="Unassembled WGS sequence"/>
</dbReference>
<evidence type="ECO:0000313" key="1">
    <source>
        <dbReference type="EMBL" id="NJQ01162.1"/>
    </source>
</evidence>
<keyword evidence="2" id="KW-1185">Reference proteome</keyword>
<dbReference type="SUPFAM" id="SSF52540">
    <property type="entry name" value="P-loop containing nucleoside triphosphate hydrolases"/>
    <property type="match status" value="1"/>
</dbReference>
<evidence type="ECO:0000313" key="2">
    <source>
        <dbReference type="Proteomes" id="UP000695264"/>
    </source>
</evidence>